<organism evidence="2 3">
    <name type="scientific">Friedmanniomyces simplex</name>
    <dbReference type="NCBI Taxonomy" id="329884"/>
    <lineage>
        <taxon>Eukaryota</taxon>
        <taxon>Fungi</taxon>
        <taxon>Dikarya</taxon>
        <taxon>Ascomycota</taxon>
        <taxon>Pezizomycotina</taxon>
        <taxon>Dothideomycetes</taxon>
        <taxon>Dothideomycetidae</taxon>
        <taxon>Mycosphaerellales</taxon>
        <taxon>Teratosphaeriaceae</taxon>
        <taxon>Friedmanniomyces</taxon>
    </lineage>
</organism>
<dbReference type="Pfam" id="PF12697">
    <property type="entry name" value="Abhydrolase_6"/>
    <property type="match status" value="1"/>
</dbReference>
<dbReference type="STRING" id="329884.A0A4U0WU63"/>
<dbReference type="InterPro" id="IPR000073">
    <property type="entry name" value="AB_hydrolase_1"/>
</dbReference>
<comment type="caution">
    <text evidence="2">The sequence shown here is derived from an EMBL/GenBank/DDBJ whole genome shotgun (WGS) entry which is preliminary data.</text>
</comment>
<dbReference type="InterPro" id="IPR050266">
    <property type="entry name" value="AB_hydrolase_sf"/>
</dbReference>
<evidence type="ECO:0000313" key="2">
    <source>
        <dbReference type="EMBL" id="TKA66216.1"/>
    </source>
</evidence>
<protein>
    <recommendedName>
        <fullName evidence="1">AB hydrolase-1 domain-containing protein</fullName>
    </recommendedName>
</protein>
<accession>A0A4U0WU63</accession>
<proteinExistence type="predicted"/>
<dbReference type="AlphaFoldDB" id="A0A4U0WU63"/>
<reference evidence="2 3" key="1">
    <citation type="submission" date="2017-03" db="EMBL/GenBank/DDBJ databases">
        <title>Genomes of endolithic fungi from Antarctica.</title>
        <authorList>
            <person name="Coleine C."/>
            <person name="Masonjones S."/>
            <person name="Stajich J.E."/>
        </authorList>
    </citation>
    <scope>NUCLEOTIDE SEQUENCE [LARGE SCALE GENOMIC DNA]</scope>
    <source>
        <strain evidence="2 3">CCFEE 5184</strain>
    </source>
</reference>
<keyword evidence="3" id="KW-1185">Reference proteome</keyword>
<dbReference type="InterPro" id="IPR029058">
    <property type="entry name" value="AB_hydrolase_fold"/>
</dbReference>
<dbReference type="PANTHER" id="PTHR43798">
    <property type="entry name" value="MONOACYLGLYCEROL LIPASE"/>
    <property type="match status" value="1"/>
</dbReference>
<gene>
    <name evidence="2" type="ORF">B0A55_10227</name>
</gene>
<dbReference type="OrthoDB" id="8119704at2759"/>
<dbReference type="Gene3D" id="3.40.50.1820">
    <property type="entry name" value="alpha/beta hydrolase"/>
    <property type="match status" value="1"/>
</dbReference>
<evidence type="ECO:0000313" key="3">
    <source>
        <dbReference type="Proteomes" id="UP000309340"/>
    </source>
</evidence>
<dbReference type="EMBL" id="NAJQ01000662">
    <property type="protein sequence ID" value="TKA66216.1"/>
    <property type="molecule type" value="Genomic_DNA"/>
</dbReference>
<evidence type="ECO:0000259" key="1">
    <source>
        <dbReference type="Pfam" id="PF12697"/>
    </source>
</evidence>
<feature type="domain" description="AB hydrolase-1" evidence="1">
    <location>
        <begin position="31"/>
        <end position="178"/>
    </location>
</feature>
<dbReference type="Proteomes" id="UP000309340">
    <property type="component" value="Unassembled WGS sequence"/>
</dbReference>
<name>A0A4U0WU63_9PEZI</name>
<dbReference type="SUPFAM" id="SSF53474">
    <property type="entry name" value="alpha/beta-Hydrolases"/>
    <property type="match status" value="1"/>
</dbReference>
<sequence>MTMSPSTAKQRSSPAGLSYLSCGPDSTNTGLICIHGWGCRASDYTLLFESLKRRSLDFKALAIDLPGHGDSSKDICPEATVSGCAKAALSVAQHEGLSEIVLCGHSMGGRIVMDAFTQARVAGNVNVRGIVFLDVSNYRLRPKLYEFDENDARSKAMTEQQKAAKKAELFQSMFSSETPMDFELATLQHLKTLDKGFANAIRDDYIQYDHARLDDALAAVGKAGMPLLNLQSTDIDGENQRFPLKTGQTSSWMQLIQEKVPQAQQIVVEDTELRFQTLGIGLEAWMNEFWVNLI</sequence>